<feature type="transmembrane region" description="Helical" evidence="7">
    <location>
        <begin position="118"/>
        <end position="138"/>
    </location>
</feature>
<keyword evidence="10" id="KW-1185">Reference proteome</keyword>
<dbReference type="Proteomes" id="UP000703590">
    <property type="component" value="Unassembled WGS sequence"/>
</dbReference>
<keyword evidence="3" id="KW-1003">Cell membrane</keyword>
<organism evidence="9 10">
    <name type="scientific">Sulfurospirillum tamanense</name>
    <dbReference type="NCBI Taxonomy" id="2813362"/>
    <lineage>
        <taxon>Bacteria</taxon>
        <taxon>Pseudomonadati</taxon>
        <taxon>Campylobacterota</taxon>
        <taxon>Epsilonproteobacteria</taxon>
        <taxon>Campylobacterales</taxon>
        <taxon>Sulfurospirillaceae</taxon>
        <taxon>Sulfurospirillum</taxon>
    </lineage>
</organism>
<comment type="subcellular location">
    <subcellularLocation>
        <location evidence="1">Cell membrane</location>
        <topology evidence="1">Multi-pass membrane protein</topology>
    </subcellularLocation>
</comment>
<feature type="transmembrane region" description="Helical" evidence="7">
    <location>
        <begin position="90"/>
        <end position="112"/>
    </location>
</feature>
<evidence type="ECO:0000256" key="5">
    <source>
        <dbReference type="ARBA" id="ARBA00022989"/>
    </source>
</evidence>
<feature type="domain" description="Glycine transporter" evidence="8">
    <location>
        <begin position="95"/>
        <end position="166"/>
    </location>
</feature>
<feature type="transmembrane region" description="Helical" evidence="7">
    <location>
        <begin position="30"/>
        <end position="47"/>
    </location>
</feature>
<accession>A0ABS2WUK6</accession>
<name>A0ABS2WUK6_9BACT</name>
<evidence type="ECO:0000313" key="10">
    <source>
        <dbReference type="Proteomes" id="UP000703590"/>
    </source>
</evidence>
<sequence length="202" mass="21726">MEPLFIAEIIGTIAFALSGFYVAAKDRLDFLGVFIAAFLTALGGGLTRDAIVGRDPYTFTHLLPGLLVVGVLFFAIVFKLHKHDKVEQKFIFVMSDTLGLVSFSITGALVAMQSELNFFGVVLLALTTAVGGGVMRDILLNKVPLILSTGLYGTVALVIGTMLFVLELVGFLNPLSILACAFVGLALRLAAYYRGWHLPVLE</sequence>
<evidence type="ECO:0000256" key="7">
    <source>
        <dbReference type="SAM" id="Phobius"/>
    </source>
</evidence>
<keyword evidence="6 7" id="KW-0472">Membrane</keyword>
<keyword evidence="4 7" id="KW-0812">Transmembrane</keyword>
<dbReference type="PANTHER" id="PTHR30506">
    <property type="entry name" value="INNER MEMBRANE PROTEIN"/>
    <property type="match status" value="1"/>
</dbReference>
<evidence type="ECO:0000313" key="9">
    <source>
        <dbReference type="EMBL" id="MBN2965331.1"/>
    </source>
</evidence>
<evidence type="ECO:0000256" key="4">
    <source>
        <dbReference type="ARBA" id="ARBA00022692"/>
    </source>
</evidence>
<proteinExistence type="inferred from homology"/>
<evidence type="ECO:0000256" key="3">
    <source>
        <dbReference type="ARBA" id="ARBA00022475"/>
    </source>
</evidence>
<feature type="transmembrane region" description="Helical" evidence="7">
    <location>
        <begin position="59"/>
        <end position="78"/>
    </location>
</feature>
<feature type="transmembrane region" description="Helical" evidence="7">
    <location>
        <begin position="6"/>
        <end position="23"/>
    </location>
</feature>
<dbReference type="EMBL" id="JAFHKK010000032">
    <property type="protein sequence ID" value="MBN2965331.1"/>
    <property type="molecule type" value="Genomic_DNA"/>
</dbReference>
<keyword evidence="5 7" id="KW-1133">Transmembrane helix</keyword>
<evidence type="ECO:0000256" key="1">
    <source>
        <dbReference type="ARBA" id="ARBA00004651"/>
    </source>
</evidence>
<feature type="transmembrane region" description="Helical" evidence="7">
    <location>
        <begin position="171"/>
        <end position="191"/>
    </location>
</feature>
<evidence type="ECO:0000256" key="6">
    <source>
        <dbReference type="ARBA" id="ARBA00023136"/>
    </source>
</evidence>
<comment type="caution">
    <text evidence="9">The sequence shown here is derived from an EMBL/GenBank/DDBJ whole genome shotgun (WGS) entry which is preliminary data.</text>
</comment>
<reference evidence="9 10" key="2">
    <citation type="submission" date="2021-02" db="EMBL/GenBank/DDBJ databases">
        <title>Sulfurospirillum tamanensis sp. nov.</title>
        <authorList>
            <person name="Frolova A."/>
            <person name="Merkel A."/>
            <person name="Slobodkin A."/>
        </authorList>
    </citation>
    <scope>NUCLEOTIDE SEQUENCE [LARGE SCALE GENOMIC DNA]</scope>
    <source>
        <strain evidence="9 10">T05b</strain>
    </source>
</reference>
<dbReference type="InterPro" id="IPR005115">
    <property type="entry name" value="Gly_transporter"/>
</dbReference>
<evidence type="ECO:0000259" key="8">
    <source>
        <dbReference type="Pfam" id="PF03458"/>
    </source>
</evidence>
<dbReference type="PANTHER" id="PTHR30506:SF3">
    <property type="entry name" value="UPF0126 INNER MEMBRANE PROTEIN YADS-RELATED"/>
    <property type="match status" value="1"/>
</dbReference>
<dbReference type="Pfam" id="PF03458">
    <property type="entry name" value="Gly_transporter"/>
    <property type="match status" value="2"/>
</dbReference>
<evidence type="ECO:0000256" key="2">
    <source>
        <dbReference type="ARBA" id="ARBA00008193"/>
    </source>
</evidence>
<dbReference type="RefSeq" id="WP_205459891.1">
    <property type="nucleotide sequence ID" value="NZ_JAFHKK010000032.1"/>
</dbReference>
<protein>
    <submittedName>
        <fullName evidence="9">TRIC cation channel family protein</fullName>
    </submittedName>
</protein>
<comment type="similarity">
    <text evidence="2">Belongs to the UPF0126 family.</text>
</comment>
<reference evidence="10" key="1">
    <citation type="submission" date="2021-02" db="EMBL/GenBank/DDBJ databases">
        <title>Sulfurospirillum tamanensis sp. nov.</title>
        <authorList>
            <person name="Merkel A.Y."/>
        </authorList>
    </citation>
    <scope>NUCLEOTIDE SEQUENCE [LARGE SCALE GENOMIC DNA]</scope>
    <source>
        <strain evidence="10">T05b</strain>
    </source>
</reference>
<feature type="domain" description="Glycine transporter" evidence="8">
    <location>
        <begin position="6"/>
        <end position="75"/>
    </location>
</feature>
<gene>
    <name evidence="9" type="ORF">JWV37_11110</name>
</gene>
<feature type="transmembrane region" description="Helical" evidence="7">
    <location>
        <begin position="145"/>
        <end position="165"/>
    </location>
</feature>